<evidence type="ECO:0000256" key="7">
    <source>
        <dbReference type="ARBA" id="ARBA00023053"/>
    </source>
</evidence>
<feature type="transmembrane region" description="Helical" evidence="12">
    <location>
        <begin position="382"/>
        <end position="403"/>
    </location>
</feature>
<reference evidence="14 16" key="2">
    <citation type="submission" date="2018-12" db="EMBL/GenBank/DDBJ databases">
        <authorList>
            <consortium name="Pathogen Informatics"/>
        </authorList>
    </citation>
    <scope>NUCLEOTIDE SEQUENCE [LARGE SCALE GENOMIC DNA]</scope>
    <source>
        <strain evidence="14 16">NCTC13489</strain>
    </source>
</reference>
<keyword evidence="9 12" id="KW-0472">Membrane</keyword>
<evidence type="ECO:0000256" key="2">
    <source>
        <dbReference type="ARBA" id="ARBA00006434"/>
    </source>
</evidence>
<evidence type="ECO:0000313" key="15">
    <source>
        <dbReference type="Proteomes" id="UP000028349"/>
    </source>
</evidence>
<dbReference type="RefSeq" id="WP_034718974.1">
    <property type="nucleotide sequence ID" value="NZ_FOIX01000004.1"/>
</dbReference>
<dbReference type="GO" id="GO:0006814">
    <property type="term" value="P:sodium ion transport"/>
    <property type="evidence" value="ECO:0007669"/>
    <property type="project" value="UniProtKB-KW"/>
</dbReference>
<gene>
    <name evidence="14" type="primary">sglT_2</name>
    <name evidence="13" type="ORF">HY04_08795</name>
    <name evidence="14" type="ORF">NCTC13489_01801</name>
</gene>
<keyword evidence="7" id="KW-0915">Sodium</keyword>
<evidence type="ECO:0000256" key="12">
    <source>
        <dbReference type="SAM" id="Phobius"/>
    </source>
</evidence>
<keyword evidence="6 12" id="KW-1133">Transmembrane helix</keyword>
<dbReference type="InterPro" id="IPR051163">
    <property type="entry name" value="Sodium:Solute_Symporter_SSF"/>
</dbReference>
<feature type="transmembrane region" description="Helical" evidence="12">
    <location>
        <begin position="445"/>
        <end position="464"/>
    </location>
</feature>
<dbReference type="GO" id="GO:0015293">
    <property type="term" value="F:symporter activity"/>
    <property type="evidence" value="ECO:0007669"/>
    <property type="project" value="TreeGrafter"/>
</dbReference>
<dbReference type="Pfam" id="PF00474">
    <property type="entry name" value="SSF"/>
    <property type="match status" value="2"/>
</dbReference>
<dbReference type="AlphaFoldDB" id="A0A448NS21"/>
<dbReference type="PANTHER" id="PTHR42985">
    <property type="entry name" value="SODIUM-COUPLED MONOCARBOXYLATE TRANSPORTER"/>
    <property type="match status" value="1"/>
</dbReference>
<feature type="transmembrane region" description="Helical" evidence="12">
    <location>
        <begin position="470"/>
        <end position="492"/>
    </location>
</feature>
<dbReference type="InterPro" id="IPR038377">
    <property type="entry name" value="Na/Glc_symporter_sf"/>
</dbReference>
<dbReference type="PANTHER" id="PTHR42985:SF47">
    <property type="entry name" value="INTEGRAL MEMBRANE TRANSPORT PROTEIN"/>
    <property type="match status" value="1"/>
</dbReference>
<dbReference type="Proteomes" id="UP000270036">
    <property type="component" value="Chromosome"/>
</dbReference>
<feature type="transmembrane region" description="Helical" evidence="12">
    <location>
        <begin position="116"/>
        <end position="140"/>
    </location>
</feature>
<dbReference type="InterPro" id="IPR001734">
    <property type="entry name" value="Na/solute_symporter"/>
</dbReference>
<protein>
    <submittedName>
        <fullName evidence="14">Na(+)/glucose symporter</fullName>
    </submittedName>
    <submittedName>
        <fullName evidence="13">Sodium:solute symporter</fullName>
    </submittedName>
</protein>
<reference evidence="13 15" key="1">
    <citation type="submission" date="2014-07" db="EMBL/GenBank/DDBJ databases">
        <authorList>
            <person name="Pisani N.G."/>
            <person name="Newman J.D."/>
        </authorList>
    </citation>
    <scope>NUCLEOTIDE SEQUENCE [LARGE SCALE GENOMIC DNA]</scope>
    <source>
        <strain evidence="13 15">LMG 24720</strain>
    </source>
</reference>
<feature type="transmembrane region" description="Helical" evidence="12">
    <location>
        <begin position="42"/>
        <end position="61"/>
    </location>
</feature>
<evidence type="ECO:0000256" key="10">
    <source>
        <dbReference type="ARBA" id="ARBA00023201"/>
    </source>
</evidence>
<feature type="transmembrane region" description="Helical" evidence="12">
    <location>
        <begin position="178"/>
        <end position="195"/>
    </location>
</feature>
<evidence type="ECO:0000256" key="1">
    <source>
        <dbReference type="ARBA" id="ARBA00004651"/>
    </source>
</evidence>
<organism evidence="14 16">
    <name type="scientific">Kaistella antarctica</name>
    <dbReference type="NCBI Taxonomy" id="266748"/>
    <lineage>
        <taxon>Bacteria</taxon>
        <taxon>Pseudomonadati</taxon>
        <taxon>Bacteroidota</taxon>
        <taxon>Flavobacteriia</taxon>
        <taxon>Flavobacteriales</taxon>
        <taxon>Weeksellaceae</taxon>
        <taxon>Chryseobacterium group</taxon>
        <taxon>Kaistella</taxon>
    </lineage>
</organism>
<accession>A0A448NS21</accession>
<dbReference type="KEGG" id="cant:NCTC13489_01801"/>
<dbReference type="CDD" id="cd11494">
    <property type="entry name" value="SLC5sbd_NIS-like_u2"/>
    <property type="match status" value="1"/>
</dbReference>
<keyword evidence="5 12" id="KW-0812">Transmembrane</keyword>
<feature type="transmembrane region" description="Helical" evidence="12">
    <location>
        <begin position="73"/>
        <end position="95"/>
    </location>
</feature>
<evidence type="ECO:0000256" key="9">
    <source>
        <dbReference type="ARBA" id="ARBA00023136"/>
    </source>
</evidence>
<feature type="transmembrane region" description="Helical" evidence="12">
    <location>
        <begin position="529"/>
        <end position="549"/>
    </location>
</feature>
<evidence type="ECO:0000256" key="11">
    <source>
        <dbReference type="RuleBase" id="RU362091"/>
    </source>
</evidence>
<dbReference type="EMBL" id="JPEP01000002">
    <property type="protein sequence ID" value="KEY18587.1"/>
    <property type="molecule type" value="Genomic_DNA"/>
</dbReference>
<keyword evidence="4" id="KW-1003">Cell membrane</keyword>
<evidence type="ECO:0000256" key="5">
    <source>
        <dbReference type="ARBA" id="ARBA00022692"/>
    </source>
</evidence>
<feature type="transmembrane region" description="Helical" evidence="12">
    <location>
        <begin position="6"/>
        <end position="22"/>
    </location>
</feature>
<evidence type="ECO:0000313" key="13">
    <source>
        <dbReference type="EMBL" id="KEY18587.1"/>
    </source>
</evidence>
<keyword evidence="10" id="KW-0739">Sodium transport</keyword>
<keyword evidence="15" id="KW-1185">Reference proteome</keyword>
<evidence type="ECO:0000313" key="16">
    <source>
        <dbReference type="Proteomes" id="UP000270036"/>
    </source>
</evidence>
<dbReference type="OrthoDB" id="9803597at2"/>
<keyword evidence="3" id="KW-0813">Transport</keyword>
<dbReference type="STRING" id="266748.HY04_08795"/>
<evidence type="ECO:0000256" key="3">
    <source>
        <dbReference type="ARBA" id="ARBA00022448"/>
    </source>
</evidence>
<feature type="transmembrane region" description="Helical" evidence="12">
    <location>
        <begin position="268"/>
        <end position="295"/>
    </location>
</feature>
<feature type="transmembrane region" description="Helical" evidence="12">
    <location>
        <begin position="228"/>
        <end position="247"/>
    </location>
</feature>
<dbReference type="Proteomes" id="UP000028349">
    <property type="component" value="Unassembled WGS sequence"/>
</dbReference>
<evidence type="ECO:0000256" key="4">
    <source>
        <dbReference type="ARBA" id="ARBA00022475"/>
    </source>
</evidence>
<comment type="subcellular location">
    <subcellularLocation>
        <location evidence="1">Cell membrane</location>
        <topology evidence="1">Multi-pass membrane protein</topology>
    </subcellularLocation>
</comment>
<dbReference type="EMBL" id="LR134441">
    <property type="protein sequence ID" value="VEH99833.1"/>
    <property type="molecule type" value="Genomic_DNA"/>
</dbReference>
<sequence length="554" mass="62363">MKTLDWAVLIFVLLFIVIYGIYKSKKVKTSESFLGGKTNPWWMVGLSIMATQASAITFLSTPGQAYHDGLGFVQFYFGLPLAMVILCVWVLPKFFKMNVLTAYEYLEKRFGLSTRILTAILFLIQRGLAAGITIFAPAIILSTILGWNLILTNIVIGSLVTIYTLVGGTEAVSQTQKQQMIVIFIGMFLAFFLIVDKLPLDLNDALLYSGSMGKINPVSFEFDINSRYNIWSAFLGGTFLFLSYFGTDQSQVQRYLTGKSLKEARLGLLFNGLFKIPMQFFILFIGVMVFVFFQFEKTPLNFNPLSNQLQNNTEYQALNTEFDQLHEAKKQKIAVWKTDHSPVVMSELKELQAKEVVLRQDVKKLINKVAPDIESNDKDYVFIYYILNYLPTGIIGLLIAVILSAAMSSTSSELNALATTTVVDIYKRNFAPDISEKKYLNASRLFTLMWGMIAIFFAVNASLFENLIQAVNIIGSLFYGVILGVFAIAFLFPKIGGKATMWSIVIVEPIIILLYFLDVKEIIQLEFLWLNPIGCLLMIASASLLEGMFKNVRI</sequence>
<evidence type="ECO:0000256" key="6">
    <source>
        <dbReference type="ARBA" id="ARBA00022989"/>
    </source>
</evidence>
<dbReference type="Gene3D" id="1.20.1730.10">
    <property type="entry name" value="Sodium/glucose cotransporter"/>
    <property type="match status" value="1"/>
</dbReference>
<evidence type="ECO:0000256" key="8">
    <source>
        <dbReference type="ARBA" id="ARBA00023065"/>
    </source>
</evidence>
<proteinExistence type="inferred from homology"/>
<evidence type="ECO:0000313" key="14">
    <source>
        <dbReference type="EMBL" id="VEH99833.1"/>
    </source>
</evidence>
<feature type="transmembrane region" description="Helical" evidence="12">
    <location>
        <begin position="146"/>
        <end position="166"/>
    </location>
</feature>
<comment type="similarity">
    <text evidence="2 11">Belongs to the sodium:solute symporter (SSF) (TC 2.A.21) family.</text>
</comment>
<name>A0A448NS21_9FLAO</name>
<keyword evidence="8" id="KW-0406">Ion transport</keyword>
<feature type="transmembrane region" description="Helical" evidence="12">
    <location>
        <begin position="499"/>
        <end position="517"/>
    </location>
</feature>
<dbReference type="GO" id="GO:0005886">
    <property type="term" value="C:plasma membrane"/>
    <property type="evidence" value="ECO:0007669"/>
    <property type="project" value="UniProtKB-SubCell"/>
</dbReference>
<dbReference type="PROSITE" id="PS50283">
    <property type="entry name" value="NA_SOLUT_SYMP_3"/>
    <property type="match status" value="1"/>
</dbReference>